<name>A0A1S8WIR5_OPIVI</name>
<proteinExistence type="predicted"/>
<sequence>MIAFGTVIRKGIAPTGFKGRNVFMFALILREEEKNRALRYYKRSFLKVQALFQEVVVKARLDFINQSVRHLVAEEHKSGNSDGFK</sequence>
<organism evidence="1 2">
    <name type="scientific">Opisthorchis viverrini</name>
    <name type="common">Southeast Asian liver fluke</name>
    <dbReference type="NCBI Taxonomy" id="6198"/>
    <lineage>
        <taxon>Eukaryota</taxon>
        <taxon>Metazoa</taxon>
        <taxon>Spiralia</taxon>
        <taxon>Lophotrochozoa</taxon>
        <taxon>Platyhelminthes</taxon>
        <taxon>Trematoda</taxon>
        <taxon>Digenea</taxon>
        <taxon>Opisthorchiida</taxon>
        <taxon>Opisthorchiata</taxon>
        <taxon>Opisthorchiidae</taxon>
        <taxon>Opisthorchis</taxon>
    </lineage>
</organism>
<evidence type="ECO:0000313" key="1">
    <source>
        <dbReference type="EMBL" id="OON14346.1"/>
    </source>
</evidence>
<keyword evidence="2" id="KW-1185">Reference proteome</keyword>
<evidence type="ECO:0000313" key="2">
    <source>
        <dbReference type="Proteomes" id="UP000243686"/>
    </source>
</evidence>
<dbReference type="EMBL" id="KV906704">
    <property type="protein sequence ID" value="OON14346.1"/>
    <property type="molecule type" value="Genomic_DNA"/>
</dbReference>
<gene>
    <name evidence="1" type="ORF">X801_09866</name>
</gene>
<reference evidence="1 2" key="1">
    <citation type="submission" date="2015-03" db="EMBL/GenBank/DDBJ databases">
        <title>Draft genome of the nematode, Opisthorchis viverrini.</title>
        <authorList>
            <person name="Mitreva M."/>
        </authorList>
    </citation>
    <scope>NUCLEOTIDE SEQUENCE [LARGE SCALE GENOMIC DNA]</scope>
    <source>
        <strain evidence="1">Khon Kaen</strain>
    </source>
</reference>
<dbReference type="AlphaFoldDB" id="A0A1S8WIR5"/>
<accession>A0A1S8WIR5</accession>
<dbReference type="Proteomes" id="UP000243686">
    <property type="component" value="Unassembled WGS sequence"/>
</dbReference>
<protein>
    <submittedName>
        <fullName evidence="1">Uncharacterized protein</fullName>
    </submittedName>
</protein>